<dbReference type="GO" id="GO:0016787">
    <property type="term" value="F:hydrolase activity"/>
    <property type="evidence" value="ECO:0007669"/>
    <property type="project" value="InterPro"/>
</dbReference>
<dbReference type="Gene3D" id="3.20.20.140">
    <property type="entry name" value="Metal-dependent hydrolases"/>
    <property type="match status" value="1"/>
</dbReference>
<dbReference type="RefSeq" id="WP_175130695.1">
    <property type="nucleotide sequence ID" value="NZ_CADIJZ010000015.1"/>
</dbReference>
<protein>
    <recommendedName>
        <fullName evidence="2">Amidohydrolase-related domain-containing protein</fullName>
    </recommendedName>
</protein>
<reference evidence="3 4" key="1">
    <citation type="submission" date="2020-04" db="EMBL/GenBank/DDBJ databases">
        <authorList>
            <person name="De Canck E."/>
        </authorList>
    </citation>
    <scope>NUCLEOTIDE SEQUENCE [LARGE SCALE GENOMIC DNA]</scope>
    <source>
        <strain evidence="3 4">LMG 27174</strain>
    </source>
</reference>
<dbReference type="InterPro" id="IPR006680">
    <property type="entry name" value="Amidohydro-rel"/>
</dbReference>
<dbReference type="Pfam" id="PF04909">
    <property type="entry name" value="Amidohydro_2"/>
    <property type="match status" value="1"/>
</dbReference>
<dbReference type="AlphaFoldDB" id="A0A6J5BKA9"/>
<comment type="similarity">
    <text evidence="1">Belongs to the metallo-dependent hydrolases superfamily.</text>
</comment>
<evidence type="ECO:0000259" key="2">
    <source>
        <dbReference type="Pfam" id="PF04909"/>
    </source>
</evidence>
<dbReference type="PANTHER" id="PTHR43569">
    <property type="entry name" value="AMIDOHYDROLASE"/>
    <property type="match status" value="1"/>
</dbReference>
<evidence type="ECO:0000313" key="4">
    <source>
        <dbReference type="Proteomes" id="UP000494205"/>
    </source>
</evidence>
<dbReference type="SUPFAM" id="SSF51556">
    <property type="entry name" value="Metallo-dependent hydrolases"/>
    <property type="match status" value="1"/>
</dbReference>
<sequence>MSLRIDAHHHFWQLTARVGHWPPASLGAIYRDFGPADFEPLLEQCGIDGTVLVQSLPDSKDTGFLLELAERHSFIRGVVGWADLKAPDAPQQINALARHPKLKALRPMLQDLADDNWIDDPALRPAITAMIENDLAFDALVVPRQLPGLLAFARRYPSLRIVIDHAAKPLVAIRQLEPWRTAMEDLAKLENVHCKLSGLWTEASQDTDIVAFEPYVETLFRLFGTHRLMWGSDWPVQRLATHFGDYAGWLAACENYCDRYARDEDKDAVFGGNACRFYRLEE</sequence>
<dbReference type="Proteomes" id="UP000494205">
    <property type="component" value="Unassembled WGS sequence"/>
</dbReference>
<dbReference type="PANTHER" id="PTHR43569:SF2">
    <property type="entry name" value="AMIDOHYDROLASE-RELATED DOMAIN-CONTAINING PROTEIN"/>
    <property type="match status" value="1"/>
</dbReference>
<feature type="domain" description="Amidohydrolase-related" evidence="2">
    <location>
        <begin position="5"/>
        <end position="280"/>
    </location>
</feature>
<proteinExistence type="inferred from homology"/>
<evidence type="ECO:0000256" key="1">
    <source>
        <dbReference type="ARBA" id="ARBA00038310"/>
    </source>
</evidence>
<evidence type="ECO:0000313" key="3">
    <source>
        <dbReference type="EMBL" id="CAB3709891.1"/>
    </source>
</evidence>
<dbReference type="InterPro" id="IPR032466">
    <property type="entry name" value="Metal_Hydrolase"/>
</dbReference>
<organism evidence="3 4">
    <name type="scientific">Paraburkholderia rhynchosiae</name>
    <dbReference type="NCBI Taxonomy" id="487049"/>
    <lineage>
        <taxon>Bacteria</taxon>
        <taxon>Pseudomonadati</taxon>
        <taxon>Pseudomonadota</taxon>
        <taxon>Betaproteobacteria</taxon>
        <taxon>Burkholderiales</taxon>
        <taxon>Burkholderiaceae</taxon>
        <taxon>Paraburkholderia</taxon>
    </lineage>
</organism>
<dbReference type="EMBL" id="CADIJZ010000015">
    <property type="protein sequence ID" value="CAB3709891.1"/>
    <property type="molecule type" value="Genomic_DNA"/>
</dbReference>
<dbReference type="InterPro" id="IPR052350">
    <property type="entry name" value="Metallo-dep_Lactonases"/>
</dbReference>
<gene>
    <name evidence="3" type="ORF">LMG27174_04173</name>
</gene>
<accession>A0A6J5BKA9</accession>
<name>A0A6J5BKA9_9BURK</name>